<protein>
    <submittedName>
        <fullName evidence="3">YceI family protein</fullName>
    </submittedName>
</protein>
<proteinExistence type="predicted"/>
<dbReference type="Proteomes" id="UP000478417">
    <property type="component" value="Unassembled WGS sequence"/>
</dbReference>
<evidence type="ECO:0000256" key="1">
    <source>
        <dbReference type="SAM" id="SignalP"/>
    </source>
</evidence>
<dbReference type="PANTHER" id="PTHR34406:SF1">
    <property type="entry name" value="PROTEIN YCEI"/>
    <property type="match status" value="1"/>
</dbReference>
<dbReference type="PANTHER" id="PTHR34406">
    <property type="entry name" value="PROTEIN YCEI"/>
    <property type="match status" value="1"/>
</dbReference>
<keyword evidence="4" id="KW-1185">Reference proteome</keyword>
<dbReference type="RefSeq" id="WP_163965268.1">
    <property type="nucleotide sequence ID" value="NZ_JAAGNX010000002.1"/>
</dbReference>
<dbReference type="AlphaFoldDB" id="A0A6B2M1H5"/>
<gene>
    <name evidence="3" type="ORF">G0Q06_09975</name>
</gene>
<evidence type="ECO:0000259" key="2">
    <source>
        <dbReference type="SMART" id="SM00867"/>
    </source>
</evidence>
<dbReference type="SMART" id="SM00867">
    <property type="entry name" value="YceI"/>
    <property type="match status" value="1"/>
</dbReference>
<comment type="caution">
    <text evidence="3">The sequence shown here is derived from an EMBL/GenBank/DDBJ whole genome shotgun (WGS) entry which is preliminary data.</text>
</comment>
<evidence type="ECO:0000313" key="4">
    <source>
        <dbReference type="Proteomes" id="UP000478417"/>
    </source>
</evidence>
<sequence>MNKKSLIFLLAGLLSAFSLNAEKIVYKIDPVHSGISFKIRHFINKIPGNFDKFSGEIHFDKETPANSKAVATIDVASVDTRNEDRDAHLQNEDFFKATEFPQITFTSTEWVAIDEDSFEVTGLLSILGVEKPVTLNVEYLGEVEGRGTIRSGWEGTTTINRKDWGMGYGSPAVGTEVQIELNIQAHRVAEEESPAQ</sequence>
<dbReference type="SUPFAM" id="SSF101874">
    <property type="entry name" value="YceI-like"/>
    <property type="match status" value="1"/>
</dbReference>
<organism evidence="3 4">
    <name type="scientific">Oceanipulchritudo coccoides</name>
    <dbReference type="NCBI Taxonomy" id="2706888"/>
    <lineage>
        <taxon>Bacteria</taxon>
        <taxon>Pseudomonadati</taxon>
        <taxon>Verrucomicrobiota</taxon>
        <taxon>Opitutia</taxon>
        <taxon>Puniceicoccales</taxon>
        <taxon>Oceanipulchritudinaceae</taxon>
        <taxon>Oceanipulchritudo</taxon>
    </lineage>
</organism>
<dbReference type="InterPro" id="IPR036761">
    <property type="entry name" value="TTHA0802/YceI-like_sf"/>
</dbReference>
<evidence type="ECO:0000313" key="3">
    <source>
        <dbReference type="EMBL" id="NDV62778.1"/>
    </source>
</evidence>
<name>A0A6B2M1H5_9BACT</name>
<feature type="chain" id="PRO_5025568120" evidence="1">
    <location>
        <begin position="22"/>
        <end position="196"/>
    </location>
</feature>
<feature type="domain" description="Lipid/polyisoprenoid-binding YceI-like" evidence="2">
    <location>
        <begin position="25"/>
        <end position="186"/>
    </location>
</feature>
<dbReference type="InterPro" id="IPR007372">
    <property type="entry name" value="Lipid/polyisoprenoid-bd_YceI"/>
</dbReference>
<dbReference type="Pfam" id="PF04264">
    <property type="entry name" value="YceI"/>
    <property type="match status" value="1"/>
</dbReference>
<feature type="signal peptide" evidence="1">
    <location>
        <begin position="1"/>
        <end position="21"/>
    </location>
</feature>
<accession>A0A6B2M1H5</accession>
<dbReference type="EMBL" id="JAAGNX010000002">
    <property type="protein sequence ID" value="NDV62778.1"/>
    <property type="molecule type" value="Genomic_DNA"/>
</dbReference>
<dbReference type="Gene3D" id="2.40.128.110">
    <property type="entry name" value="Lipid/polyisoprenoid-binding, YceI-like"/>
    <property type="match status" value="1"/>
</dbReference>
<reference evidence="3 4" key="1">
    <citation type="submission" date="2020-02" db="EMBL/GenBank/DDBJ databases">
        <title>Albibacoteraceae fam. nov., the first described family within the subdivision 4 Verrucomicrobia.</title>
        <authorList>
            <person name="Xi F."/>
        </authorList>
    </citation>
    <scope>NUCLEOTIDE SEQUENCE [LARGE SCALE GENOMIC DNA]</scope>
    <source>
        <strain evidence="3 4">CK1056</strain>
    </source>
</reference>
<keyword evidence="1" id="KW-0732">Signal</keyword>